<dbReference type="AlphaFoldDB" id="A0A167CII5"/>
<gene>
    <name evidence="6" type="ORF">CI238_04178</name>
</gene>
<reference evidence="6 7" key="1">
    <citation type="submission" date="2015-06" db="EMBL/GenBank/DDBJ databases">
        <title>Survival trade-offs in plant roots during colonization by closely related pathogenic and mutualistic fungi.</title>
        <authorList>
            <person name="Hacquard S."/>
            <person name="Kracher B."/>
            <person name="Hiruma K."/>
            <person name="Weinman A."/>
            <person name="Muench P."/>
            <person name="Garrido Oter R."/>
            <person name="Ver Loren van Themaat E."/>
            <person name="Dallerey J.-F."/>
            <person name="Damm U."/>
            <person name="Henrissat B."/>
            <person name="Lespinet O."/>
            <person name="Thon M."/>
            <person name="Kemen E."/>
            <person name="McHardy A.C."/>
            <person name="Schulze-Lefert P."/>
            <person name="O'Connell R.J."/>
        </authorList>
    </citation>
    <scope>NUCLEOTIDE SEQUENCE [LARGE SCALE GENOMIC DNA]</scope>
    <source>
        <strain evidence="6 7">MAFF 238704</strain>
    </source>
</reference>
<feature type="active site" evidence="3">
    <location>
        <position position="383"/>
    </location>
</feature>
<evidence type="ECO:0000259" key="5">
    <source>
        <dbReference type="Pfam" id="PF00561"/>
    </source>
</evidence>
<protein>
    <submittedName>
        <fullName evidence="6">Homoserine o-acetyltransferase</fullName>
    </submittedName>
</protein>
<evidence type="ECO:0000256" key="2">
    <source>
        <dbReference type="ARBA" id="ARBA00022679"/>
    </source>
</evidence>
<dbReference type="NCBIfam" id="NF001209">
    <property type="entry name" value="PRK00175.1"/>
    <property type="match status" value="1"/>
</dbReference>
<feature type="active site" description="Nucleophile" evidence="3">
    <location>
        <position position="154"/>
    </location>
</feature>
<keyword evidence="2 6" id="KW-0808">Transferase</keyword>
<evidence type="ECO:0000313" key="6">
    <source>
        <dbReference type="EMBL" id="KZL82636.1"/>
    </source>
</evidence>
<dbReference type="PANTHER" id="PTHR32268:SF11">
    <property type="entry name" value="HOMOSERINE O-ACETYLTRANSFERASE"/>
    <property type="match status" value="1"/>
</dbReference>
<dbReference type="SUPFAM" id="SSF53474">
    <property type="entry name" value="alpha/beta-Hydrolases"/>
    <property type="match status" value="1"/>
</dbReference>
<comment type="similarity">
    <text evidence="1">Belongs to the AB hydrolase superfamily. MetX family.</text>
</comment>
<comment type="caution">
    <text evidence="6">The sequence shown here is derived from an EMBL/GenBank/DDBJ whole genome shotgun (WGS) entry which is preliminary data.</text>
</comment>
<proteinExistence type="inferred from homology"/>
<dbReference type="PANTHER" id="PTHR32268">
    <property type="entry name" value="HOMOSERINE O-ACETYLTRANSFERASE"/>
    <property type="match status" value="1"/>
</dbReference>
<evidence type="ECO:0000256" key="4">
    <source>
        <dbReference type="SAM" id="MobiDB-lite"/>
    </source>
</evidence>
<keyword evidence="7" id="KW-1185">Reference proteome</keyword>
<dbReference type="Pfam" id="PF00561">
    <property type="entry name" value="Abhydrolase_1"/>
    <property type="match status" value="1"/>
</dbReference>
<accession>A0A167CII5</accession>
<dbReference type="STRING" id="1573173.A0A167CII5"/>
<dbReference type="EMBL" id="LFIW01001378">
    <property type="protein sequence ID" value="KZL82636.1"/>
    <property type="molecule type" value="Genomic_DNA"/>
</dbReference>
<organism evidence="6 7">
    <name type="scientific">Colletotrichum incanum</name>
    <name type="common">Soybean anthracnose fungus</name>
    <dbReference type="NCBI Taxonomy" id="1573173"/>
    <lineage>
        <taxon>Eukaryota</taxon>
        <taxon>Fungi</taxon>
        <taxon>Dikarya</taxon>
        <taxon>Ascomycota</taxon>
        <taxon>Pezizomycotina</taxon>
        <taxon>Sordariomycetes</taxon>
        <taxon>Hypocreomycetidae</taxon>
        <taxon>Glomerellales</taxon>
        <taxon>Glomerellaceae</taxon>
        <taxon>Colletotrichum</taxon>
        <taxon>Colletotrichum spaethianum species complex</taxon>
    </lineage>
</organism>
<dbReference type="InterPro" id="IPR029058">
    <property type="entry name" value="AB_hydrolase_fold"/>
</dbReference>
<dbReference type="InterPro" id="IPR008220">
    <property type="entry name" value="HAT_MetX-like"/>
</dbReference>
<dbReference type="GO" id="GO:0009086">
    <property type="term" value="P:methionine biosynthetic process"/>
    <property type="evidence" value="ECO:0007669"/>
    <property type="project" value="TreeGrafter"/>
</dbReference>
<dbReference type="PIRSF" id="PIRSF000443">
    <property type="entry name" value="Homoser_Ac_trans"/>
    <property type="match status" value="1"/>
</dbReference>
<feature type="region of interest" description="Disordered" evidence="4">
    <location>
        <begin position="241"/>
        <end position="282"/>
    </location>
</feature>
<feature type="domain" description="AB hydrolase-1" evidence="5">
    <location>
        <begin position="58"/>
        <end position="388"/>
    </location>
</feature>
<name>A0A167CII5_COLIC</name>
<dbReference type="HAMAP" id="MF_00296">
    <property type="entry name" value="MetX_acyltransf"/>
    <property type="match status" value="1"/>
</dbReference>
<evidence type="ECO:0000256" key="1">
    <source>
        <dbReference type="ARBA" id="ARBA00006886"/>
    </source>
</evidence>
<dbReference type="InterPro" id="IPR000073">
    <property type="entry name" value="AB_hydrolase_1"/>
</dbReference>
<evidence type="ECO:0000256" key="3">
    <source>
        <dbReference type="PIRSR" id="PIRSR000443-1"/>
    </source>
</evidence>
<sequence length="438" mass="48129">MALLVLDSNPNPTNFYARLIRNQCFAAISSFRLESGEVLSDCPVAYKTWGKLNDRGDNVLVICHALTGSSDVSDWWNPLIGPGKVFDPQHFFIFCGNVFGSPYGSASPLTINPDTGRPYASDFPQTTVRDDVKAHKLVLDALGVKSVAAVVGGSMGGMTTLEWPLCTPPGFVRNIVPIATAADHSAWGISWAETQRQCIYSDPKFDDGYYDPTPEGQPSAGLAAARMIAMLTYRSCMSFDSRFGRKPPRRPSKPQEPPLDLPRTDVPPMGTQSRGKSLVAQQRRDPSFSAQGCLHYQGEKFIKRFDANCYLHITNKMDSHDVSYGRTRSCGDDGIAEVLSNVPSGALVIGVETDALFLPEQQRRLAAHLPGASLSILKSSDGHDGFLLEFEQLDILIQSHLRSNLQDLYNVVYDSEEYPKLDINTVADESLTGELESW</sequence>
<dbReference type="NCBIfam" id="TIGR01392">
    <property type="entry name" value="homoserO_Ac_trn"/>
    <property type="match status" value="1"/>
</dbReference>
<dbReference type="Proteomes" id="UP000076584">
    <property type="component" value="Unassembled WGS sequence"/>
</dbReference>
<dbReference type="GO" id="GO:0004414">
    <property type="term" value="F:homoserine O-acetyltransferase activity"/>
    <property type="evidence" value="ECO:0007669"/>
    <property type="project" value="TreeGrafter"/>
</dbReference>
<evidence type="ECO:0000313" key="7">
    <source>
        <dbReference type="Proteomes" id="UP000076584"/>
    </source>
</evidence>
<feature type="active site" evidence="3">
    <location>
        <position position="354"/>
    </location>
</feature>
<dbReference type="GO" id="GO:0009092">
    <property type="term" value="P:homoserine metabolic process"/>
    <property type="evidence" value="ECO:0007669"/>
    <property type="project" value="TreeGrafter"/>
</dbReference>
<dbReference type="Gene3D" id="3.40.50.1820">
    <property type="entry name" value="alpha/beta hydrolase"/>
    <property type="match status" value="1"/>
</dbReference>